<evidence type="ECO:0000313" key="3">
    <source>
        <dbReference type="Proteomes" id="UP000254230"/>
    </source>
</evidence>
<proteinExistence type="predicted"/>
<sequence>MWCGACIRRSLVTLGMTVKFRHPERDEGSPECGAVPALGDPSLHSG</sequence>
<protein>
    <submittedName>
        <fullName evidence="2">Uncharacterized protein</fullName>
    </submittedName>
</protein>
<evidence type="ECO:0000313" key="2">
    <source>
        <dbReference type="EMBL" id="STY18424.1"/>
    </source>
</evidence>
<organism evidence="2 3">
    <name type="scientific">Legionella quateirensis</name>
    <dbReference type="NCBI Taxonomy" id="45072"/>
    <lineage>
        <taxon>Bacteria</taxon>
        <taxon>Pseudomonadati</taxon>
        <taxon>Pseudomonadota</taxon>
        <taxon>Gammaproteobacteria</taxon>
        <taxon>Legionellales</taxon>
        <taxon>Legionellaceae</taxon>
        <taxon>Legionella</taxon>
    </lineage>
</organism>
<feature type="region of interest" description="Disordered" evidence="1">
    <location>
        <begin position="23"/>
        <end position="46"/>
    </location>
</feature>
<dbReference type="Proteomes" id="UP000254230">
    <property type="component" value="Unassembled WGS sequence"/>
</dbReference>
<name>A0A378KUD7_9GAMM</name>
<evidence type="ECO:0000256" key="1">
    <source>
        <dbReference type="SAM" id="MobiDB-lite"/>
    </source>
</evidence>
<dbReference type="AlphaFoldDB" id="A0A378KUD7"/>
<reference evidence="2 3" key="1">
    <citation type="submission" date="2018-06" db="EMBL/GenBank/DDBJ databases">
        <authorList>
            <consortium name="Pathogen Informatics"/>
            <person name="Doyle S."/>
        </authorList>
    </citation>
    <scope>NUCLEOTIDE SEQUENCE [LARGE SCALE GENOMIC DNA]</scope>
    <source>
        <strain evidence="2 3">NCTC12376</strain>
    </source>
</reference>
<accession>A0A378KUD7</accession>
<dbReference type="EMBL" id="UGOW01000001">
    <property type="protein sequence ID" value="STY18424.1"/>
    <property type="molecule type" value="Genomic_DNA"/>
</dbReference>
<gene>
    <name evidence="2" type="ORF">NCTC12376_02243</name>
</gene>